<organism evidence="1 2">
    <name type="scientific">Flemingia macrophylla</name>
    <dbReference type="NCBI Taxonomy" id="520843"/>
    <lineage>
        <taxon>Eukaryota</taxon>
        <taxon>Viridiplantae</taxon>
        <taxon>Streptophyta</taxon>
        <taxon>Embryophyta</taxon>
        <taxon>Tracheophyta</taxon>
        <taxon>Spermatophyta</taxon>
        <taxon>Magnoliopsida</taxon>
        <taxon>eudicotyledons</taxon>
        <taxon>Gunneridae</taxon>
        <taxon>Pentapetalae</taxon>
        <taxon>rosids</taxon>
        <taxon>fabids</taxon>
        <taxon>Fabales</taxon>
        <taxon>Fabaceae</taxon>
        <taxon>Papilionoideae</taxon>
        <taxon>50 kb inversion clade</taxon>
        <taxon>NPAAA clade</taxon>
        <taxon>indigoferoid/millettioid clade</taxon>
        <taxon>Phaseoleae</taxon>
        <taxon>Flemingia</taxon>
    </lineage>
</organism>
<gene>
    <name evidence="1" type="ORF">Fmac_020762</name>
</gene>
<dbReference type="Proteomes" id="UP001603857">
    <property type="component" value="Unassembled WGS sequence"/>
</dbReference>
<protein>
    <recommendedName>
        <fullName evidence="3">Agamous-like MADS-box protein AGL62</fullName>
    </recommendedName>
</protein>
<sequence>MDSKNVSNMNGHELCAHLAYLCSQFTEEKKREKELNHLLKTAEGNFWWARPIDKMNKAQLEKFKATLLNLKTDVDLKREKLLNPHHFVGATSSPIVNNTVIVHQQPLLGNHVINESVSHHHQFNNMTGDAHEEEHGTEPTFRFL</sequence>
<keyword evidence="2" id="KW-1185">Reference proteome</keyword>
<accession>A0ABD1LWQ8</accession>
<evidence type="ECO:0000313" key="2">
    <source>
        <dbReference type="Proteomes" id="UP001603857"/>
    </source>
</evidence>
<dbReference type="AlphaFoldDB" id="A0ABD1LWQ8"/>
<proteinExistence type="predicted"/>
<name>A0ABD1LWQ8_9FABA</name>
<evidence type="ECO:0008006" key="3">
    <source>
        <dbReference type="Google" id="ProtNLM"/>
    </source>
</evidence>
<reference evidence="1 2" key="1">
    <citation type="submission" date="2024-08" db="EMBL/GenBank/DDBJ databases">
        <title>Insights into the chromosomal genome structure of Flemingia macrophylla.</title>
        <authorList>
            <person name="Ding Y."/>
            <person name="Zhao Y."/>
            <person name="Bi W."/>
            <person name="Wu M."/>
            <person name="Zhao G."/>
            <person name="Gong Y."/>
            <person name="Li W."/>
            <person name="Zhang P."/>
        </authorList>
    </citation>
    <scope>NUCLEOTIDE SEQUENCE [LARGE SCALE GENOMIC DNA]</scope>
    <source>
        <strain evidence="1">DYQJB</strain>
        <tissue evidence="1">Leaf</tissue>
    </source>
</reference>
<comment type="caution">
    <text evidence="1">The sequence shown here is derived from an EMBL/GenBank/DDBJ whole genome shotgun (WGS) entry which is preliminary data.</text>
</comment>
<dbReference type="EMBL" id="JBGMDY010000007">
    <property type="protein sequence ID" value="KAL2327335.1"/>
    <property type="molecule type" value="Genomic_DNA"/>
</dbReference>
<evidence type="ECO:0000313" key="1">
    <source>
        <dbReference type="EMBL" id="KAL2327335.1"/>
    </source>
</evidence>